<dbReference type="Pfam" id="PF00425">
    <property type="entry name" value="Chorismate_bind"/>
    <property type="match status" value="1"/>
</dbReference>
<dbReference type="GO" id="GO:0009234">
    <property type="term" value="P:menaquinone biosynthetic process"/>
    <property type="evidence" value="ECO:0007669"/>
    <property type="project" value="UniProtKB-UniRule"/>
</dbReference>
<keyword evidence="4 5" id="KW-0413">Isomerase</keyword>
<dbReference type="EC" id="5.4.4.2" evidence="5"/>
<evidence type="ECO:0000259" key="6">
    <source>
        <dbReference type="Pfam" id="PF00425"/>
    </source>
</evidence>
<name>Q65RK8_MANSM</name>
<dbReference type="Proteomes" id="UP000000607">
    <property type="component" value="Chromosome"/>
</dbReference>
<comment type="pathway">
    <text evidence="5">Quinol/quinone metabolism; menaquinone biosynthesis.</text>
</comment>
<gene>
    <name evidence="5 7" type="primary">menF</name>
    <name evidence="7" type="ordered locus">MS1795</name>
</gene>
<sequence>MFLTMDSLQSLQQQLIQQMDAYQPCKNQPEITALTAKIQLEQNLLAWLKAQQDYPQFYLHCRADSPNEQENHIAAIGQVRTFTTVNHAQTFVRRADFTLVGGMTFNGECDFYLPRLLLRQVDGELTATLFIDSQKDLSVEKQLAGKCLKNFTKSVALEPVVQSVRLVEKKATQAQWCEWVEQALLEIKKGSFTKVVLANESIFSSRQPINAIDFLAESEKKNTGCYHFFFAQKADYAFIGSSPERLYLRNGQYLQTEALAGTAVMSDDEEQNQRQGEWLLKDEKNEYENMLVVEDICGNIESFTQNIEVQSVELKRLRLVQHLRRKIFAKLTALTADEACLNAIHPTAAVAGLPKQNALRFLAKTETFERSWYAGTLGFMNRARAEFCVTLRSAFVEQNRIRVFAGAGIVAGSVPLLEWQEIERKASGLLSLLQNSGEHICQ</sequence>
<dbReference type="EMBL" id="AE016827">
    <property type="protein sequence ID" value="AAU38402.1"/>
    <property type="molecule type" value="Genomic_DNA"/>
</dbReference>
<dbReference type="PANTHER" id="PTHR47253">
    <property type="match status" value="1"/>
</dbReference>
<dbReference type="KEGG" id="msu:MS1795"/>
<comment type="catalytic activity">
    <reaction evidence="1 5">
        <text>chorismate = isochorismate</text>
        <dbReference type="Rhea" id="RHEA:18985"/>
        <dbReference type="ChEBI" id="CHEBI:29748"/>
        <dbReference type="ChEBI" id="CHEBI:29780"/>
        <dbReference type="EC" id="5.4.4.2"/>
    </reaction>
</comment>
<dbReference type="InterPro" id="IPR044250">
    <property type="entry name" value="MenF-like"/>
</dbReference>
<evidence type="ECO:0000256" key="4">
    <source>
        <dbReference type="ARBA" id="ARBA00023235"/>
    </source>
</evidence>
<dbReference type="GO" id="GO:0000287">
    <property type="term" value="F:magnesium ion binding"/>
    <property type="evidence" value="ECO:0007669"/>
    <property type="project" value="UniProtKB-UniRule"/>
</dbReference>
<accession>Q65RK8</accession>
<comment type="similarity">
    <text evidence="2 5">Belongs to the isochorismate synthase family.</text>
</comment>
<dbReference type="AlphaFoldDB" id="Q65RK8"/>
<keyword evidence="5" id="KW-0479">Metal-binding</keyword>
<feature type="domain" description="Chorismate-utilising enzyme C-terminal" evidence="6">
    <location>
        <begin position="173"/>
        <end position="425"/>
    </location>
</feature>
<feature type="binding site" evidence="5">
    <location>
        <position position="421"/>
    </location>
    <ligand>
        <name>Mg(2+)</name>
        <dbReference type="ChEBI" id="CHEBI:18420"/>
    </ligand>
</feature>
<organism evidence="7 8">
    <name type="scientific">Mannheimia succiniciproducens (strain KCTC 0769BP / MBEL55E)</name>
    <dbReference type="NCBI Taxonomy" id="221988"/>
    <lineage>
        <taxon>Bacteria</taxon>
        <taxon>Pseudomonadati</taxon>
        <taxon>Pseudomonadota</taxon>
        <taxon>Gammaproteobacteria</taxon>
        <taxon>Pasteurellales</taxon>
        <taxon>Pasteurellaceae</taxon>
        <taxon>Basfia</taxon>
    </lineage>
</organism>
<dbReference type="HOGENOM" id="CLU_006493_8_4_6"/>
<evidence type="ECO:0000313" key="7">
    <source>
        <dbReference type="EMBL" id="AAU38402.1"/>
    </source>
</evidence>
<comment type="cofactor">
    <cofactor evidence="5">
        <name>Mg(2+)</name>
        <dbReference type="ChEBI" id="CHEBI:18420"/>
    </cofactor>
</comment>
<feature type="active site" description="Proton donor" evidence="5">
    <location>
        <position position="244"/>
    </location>
</feature>
<proteinExistence type="inferred from homology"/>
<dbReference type="STRING" id="221988.MS1795"/>
<evidence type="ECO:0000256" key="5">
    <source>
        <dbReference type="HAMAP-Rule" id="MF_01935"/>
    </source>
</evidence>
<dbReference type="InterPro" id="IPR015890">
    <property type="entry name" value="Chorismate_C"/>
</dbReference>
<reference evidence="7 8" key="1">
    <citation type="journal article" date="2004" name="Nat. Biotechnol.">
        <title>The genome sequence of the capnophilic rumen bacterium Mannheimia succiniciproducens.</title>
        <authorList>
            <person name="Hong S.H."/>
            <person name="Kim J.S."/>
            <person name="Lee S.Y."/>
            <person name="In Y.H."/>
            <person name="Choi S.S."/>
            <person name="Rih J.-K."/>
            <person name="Kim C.H."/>
            <person name="Jeong H."/>
            <person name="Hur C.G."/>
            <person name="Kim J.J."/>
        </authorList>
    </citation>
    <scope>NUCLEOTIDE SEQUENCE [LARGE SCALE GENOMIC DNA]</scope>
    <source>
        <strain evidence="8">KCTC 0769BP / MBEL55E</strain>
    </source>
</reference>
<keyword evidence="3 5" id="KW-0460">Magnesium</keyword>
<feature type="binding site" evidence="5">
    <location>
        <position position="288"/>
    </location>
    <ligand>
        <name>Mg(2+)</name>
        <dbReference type="ChEBI" id="CHEBI:18420"/>
    </ligand>
</feature>
<keyword evidence="8" id="KW-1185">Reference proteome</keyword>
<evidence type="ECO:0000256" key="2">
    <source>
        <dbReference type="ARBA" id="ARBA00005297"/>
    </source>
</evidence>
<dbReference type="InterPro" id="IPR034681">
    <property type="entry name" value="MenF"/>
</dbReference>
<evidence type="ECO:0000313" key="8">
    <source>
        <dbReference type="Proteomes" id="UP000000607"/>
    </source>
</evidence>
<dbReference type="NCBIfam" id="TIGR00543">
    <property type="entry name" value="isochor_syn"/>
    <property type="match status" value="1"/>
</dbReference>
<dbReference type="GO" id="GO:0008909">
    <property type="term" value="F:isochorismate synthase activity"/>
    <property type="evidence" value="ECO:0007669"/>
    <property type="project" value="UniProtKB-UniRule"/>
</dbReference>
<dbReference type="UniPathway" id="UPA01057">
    <property type="reaction ID" value="UER00163"/>
</dbReference>
<protein>
    <recommendedName>
        <fullName evidence="5">Isochorismate synthase MenF</fullName>
        <ecNumber evidence="5">5.4.4.2</ecNumber>
    </recommendedName>
    <alternativeName>
        <fullName evidence="5">Isochorismate mutase</fullName>
    </alternativeName>
</protein>
<evidence type="ECO:0000256" key="1">
    <source>
        <dbReference type="ARBA" id="ARBA00000799"/>
    </source>
</evidence>
<dbReference type="PANTHER" id="PTHR47253:SF4">
    <property type="entry name" value="ISOCHORISMATE SYNTHASE 2, CHLOROPLASTIC"/>
    <property type="match status" value="1"/>
</dbReference>
<evidence type="ECO:0000256" key="3">
    <source>
        <dbReference type="ARBA" id="ARBA00022842"/>
    </source>
</evidence>
<dbReference type="SUPFAM" id="SSF56322">
    <property type="entry name" value="ADC synthase"/>
    <property type="match status" value="1"/>
</dbReference>
<dbReference type="InterPro" id="IPR005801">
    <property type="entry name" value="ADC_synthase"/>
</dbReference>
<dbReference type="HAMAP" id="MF_01935">
    <property type="entry name" value="MenF"/>
    <property type="match status" value="1"/>
</dbReference>
<comment type="pathway">
    <text evidence="5">Quinol/quinone metabolism; 1,4-dihydroxy-2-naphthoate biosynthesis; 1,4-dihydroxy-2-naphthoate from chorismate: step 1/7.</text>
</comment>
<comment type="function">
    <text evidence="5">Catalyzes the conversion of chorismate to isochorismate.</text>
</comment>
<dbReference type="Gene3D" id="3.60.120.10">
    <property type="entry name" value="Anthranilate synthase"/>
    <property type="match status" value="1"/>
</dbReference>
<dbReference type="InterPro" id="IPR004561">
    <property type="entry name" value="IsoChor_synthase"/>
</dbReference>
<dbReference type="UniPathway" id="UPA00079"/>
<keyword evidence="5" id="KW-0474">Menaquinone biosynthesis</keyword>
<feature type="active site" description="Proton acceptor" evidence="5">
    <location>
        <position position="194"/>
    </location>
</feature>
<dbReference type="eggNOG" id="COG1169">
    <property type="taxonomic scope" value="Bacteria"/>
</dbReference>